<reference evidence="2 3" key="1">
    <citation type="submission" date="2015-10" db="EMBL/GenBank/DDBJ databases">
        <title>Draft genome sequence of Streptomyces canus DSM 40017, type strain for the species Streptomyces canus.</title>
        <authorList>
            <person name="Ruckert C."/>
            <person name="Winkler A."/>
            <person name="Kalinowski J."/>
            <person name="Kampfer P."/>
            <person name="Glaeser S."/>
        </authorList>
    </citation>
    <scope>NUCLEOTIDE SEQUENCE [LARGE SCALE GENOMIC DNA]</scope>
    <source>
        <strain evidence="2 3">DSM 40017</strain>
    </source>
</reference>
<dbReference type="STRING" id="58343.AQJ46_48445"/>
<name>A0A101RKM8_9ACTN</name>
<dbReference type="EMBL" id="LMWU01000077">
    <property type="protein sequence ID" value="KUN57212.1"/>
    <property type="molecule type" value="Genomic_DNA"/>
</dbReference>
<evidence type="ECO:0000313" key="2">
    <source>
        <dbReference type="EMBL" id="KUN57212.1"/>
    </source>
</evidence>
<dbReference type="Pfam" id="PF12770">
    <property type="entry name" value="CHAT"/>
    <property type="match status" value="1"/>
</dbReference>
<dbReference type="AlphaFoldDB" id="A0A101RKM8"/>
<protein>
    <recommendedName>
        <fullName evidence="1">CHAT domain-containing protein</fullName>
    </recommendedName>
</protein>
<organism evidence="2 3">
    <name type="scientific">Streptomyces canus</name>
    <dbReference type="NCBI Taxonomy" id="58343"/>
    <lineage>
        <taxon>Bacteria</taxon>
        <taxon>Bacillati</taxon>
        <taxon>Actinomycetota</taxon>
        <taxon>Actinomycetes</taxon>
        <taxon>Kitasatosporales</taxon>
        <taxon>Streptomycetaceae</taxon>
        <taxon>Streptomyces</taxon>
        <taxon>Streptomyces aurantiacus group</taxon>
    </lineage>
</organism>
<dbReference type="Gene3D" id="1.25.40.10">
    <property type="entry name" value="Tetratricopeptide repeat domain"/>
    <property type="match status" value="2"/>
</dbReference>
<proteinExistence type="predicted"/>
<gene>
    <name evidence="2" type="ORF">AQJ46_48445</name>
</gene>
<dbReference type="Proteomes" id="UP000053669">
    <property type="component" value="Unassembled WGS sequence"/>
</dbReference>
<dbReference type="PANTHER" id="PTHR19959">
    <property type="entry name" value="KINESIN LIGHT CHAIN"/>
    <property type="match status" value="1"/>
</dbReference>
<dbReference type="PANTHER" id="PTHR19959:SF119">
    <property type="entry name" value="FUNGAL LIPASE-LIKE DOMAIN-CONTAINING PROTEIN"/>
    <property type="match status" value="1"/>
</dbReference>
<dbReference type="SUPFAM" id="SSF48452">
    <property type="entry name" value="TPR-like"/>
    <property type="match status" value="1"/>
</dbReference>
<evidence type="ECO:0000259" key="1">
    <source>
        <dbReference type="Pfam" id="PF12770"/>
    </source>
</evidence>
<dbReference type="InterPro" id="IPR011990">
    <property type="entry name" value="TPR-like_helical_dom_sf"/>
</dbReference>
<dbReference type="InterPro" id="IPR024983">
    <property type="entry name" value="CHAT_dom"/>
</dbReference>
<accession>A0A101RKM8</accession>
<dbReference type="Pfam" id="PF13374">
    <property type="entry name" value="TPR_10"/>
    <property type="match status" value="1"/>
</dbReference>
<feature type="domain" description="CHAT" evidence="1">
    <location>
        <begin position="733"/>
        <end position="1054"/>
    </location>
</feature>
<sequence length="1055" mass="113357">MADRLRRVEETRDLSLVLAPDAVREAHALAELLSEDDDLQVRYVLGWFHLWRSTALRAPDNDAELADAVRMFTPAFLASTYDLPTFLLPLIAHEAFDQAYEILQGAEASSDPGALSAAVDLWQRMVESMDPDSPLLRYALSYVGHALLTRFRRTGTVADLDTAVDRLQAAADATPADHSNHAGMLSDLGMALLDRFKRVGAVADLDAAVNRLQEALDAIPEDHTDRPEVLNNLGLALRDRFGRTGSMADLDTAIDHLQEALDATPGDHTDPAAMLSNLGMALRDRFERDGAMADLDTAIDHLQEAVDATPAHHSNRGGRLTSLGIALKTRFGRTGAVADLDTAIDHFQEAVSATPAHHPERAERLSAAGNALVTRFGQGGAVADLHTAIDRLQEAVDITPASHTDRMMYLSNLAGALRDRFGRDSAVADLDAAIDRLQEAVDTLPADHANRAAMLSNLAGALRARFEHAGAVTDREDALRAWSGALETRSAPSGIRAAAGWTAAGVLAQAGDYERAATAAEKAVRLLPQVAPRRLERTDQQHAVGGFAGLASTAAALALAAPGGTATERAERSLALLEAGRAVLLSQALETRSDLADLRTREPELARDFIDLRERLDQPAGHMRDRRRLAAEFMAILTEIRKVAGFGSFALPPSVDELKAEAAQGPVAIFNISGYRSDALLLTAEGVTSVPMPELAPGNVIAQVNAFRTAQRLAASGADAAERVKAQAAVIRILEWLWDAAAGPVMTALNCHARPSQEHEGHAEEAWPRVWWAPGGLLGQLPVHAAGYHKDRPDDPNRRTVMDRVVSSYTPTVRALRYAREQVVSQPDPPPAASRALIVAMPTTPGLPGHGRLHFVEEEAAMLQARLPNHIVLREPNPEMGTPDWAARTPTRTNVLAHLPECTIAHFACHGASDPADPSKSLLLLHDHAKAPLTVASLAPVDLDQAQLAYLSACRTAAVDATSLLDEAIHRTSAFQLAGFSHVIGTLWEIDDQVAVRVAKAFYDGLNTDSGVDCRKAAKALHDAVRQVRDGCGLPPPLDRTHLPLLWAAYVHAGA</sequence>
<dbReference type="RefSeq" id="WP_059211751.1">
    <property type="nucleotide sequence ID" value="NZ_KQ948685.1"/>
</dbReference>
<evidence type="ECO:0000313" key="3">
    <source>
        <dbReference type="Proteomes" id="UP000053669"/>
    </source>
</evidence>
<comment type="caution">
    <text evidence="2">The sequence shown here is derived from an EMBL/GenBank/DDBJ whole genome shotgun (WGS) entry which is preliminary data.</text>
</comment>